<name>A0A225UR80_9STRA</name>
<sequence length="88" mass="9874">MEEVLIREIRVERIKQAQEEEVWIAGMKKYLSGSIAELTQAEGRSYGKIAADDEVDEQVPETLQPDVLHHYHTTLEGGHQEVGDPTSG</sequence>
<dbReference type="GO" id="GO:0003964">
    <property type="term" value="F:RNA-directed DNA polymerase activity"/>
    <property type="evidence" value="ECO:0007669"/>
    <property type="project" value="UniProtKB-KW"/>
</dbReference>
<dbReference type="STRING" id="4795.A0A225UR80"/>
<accession>A0A225UR80</accession>
<dbReference type="AlphaFoldDB" id="A0A225UR80"/>
<dbReference type="EMBL" id="NBNE01012893">
    <property type="protein sequence ID" value="OWY95471.1"/>
    <property type="molecule type" value="Genomic_DNA"/>
</dbReference>
<proteinExistence type="predicted"/>
<dbReference type="OrthoDB" id="4369127at2759"/>
<reference evidence="2" key="1">
    <citation type="submission" date="2017-03" db="EMBL/GenBank/DDBJ databases">
        <title>Phytopthora megakarya and P. palmivora, two closely related causual agents of cacao black pod achieved similar genome size and gene model numbers by different mechanisms.</title>
        <authorList>
            <person name="Ali S."/>
            <person name="Shao J."/>
            <person name="Larry D.J."/>
            <person name="Kronmiller B."/>
            <person name="Shen D."/>
            <person name="Strem M.D."/>
            <person name="Melnick R.L."/>
            <person name="Guiltinan M.J."/>
            <person name="Tyler B.M."/>
            <person name="Meinhardt L.W."/>
            <person name="Bailey B.A."/>
        </authorList>
    </citation>
    <scope>NUCLEOTIDE SEQUENCE [LARGE SCALE GENOMIC DNA]</scope>
    <source>
        <strain evidence="2">zdho120</strain>
    </source>
</reference>
<keyword evidence="1" id="KW-0695">RNA-directed DNA polymerase</keyword>
<gene>
    <name evidence="1" type="ORF">PHMEG_00034517</name>
</gene>
<protein>
    <submittedName>
        <fullName evidence="1">Reverse transcriptase</fullName>
    </submittedName>
</protein>
<comment type="caution">
    <text evidence="1">The sequence shown here is derived from an EMBL/GenBank/DDBJ whole genome shotgun (WGS) entry which is preliminary data.</text>
</comment>
<keyword evidence="1" id="KW-0808">Transferase</keyword>
<dbReference type="Proteomes" id="UP000198211">
    <property type="component" value="Unassembled WGS sequence"/>
</dbReference>
<organism evidence="1 2">
    <name type="scientific">Phytophthora megakarya</name>
    <dbReference type="NCBI Taxonomy" id="4795"/>
    <lineage>
        <taxon>Eukaryota</taxon>
        <taxon>Sar</taxon>
        <taxon>Stramenopiles</taxon>
        <taxon>Oomycota</taxon>
        <taxon>Peronosporomycetes</taxon>
        <taxon>Peronosporales</taxon>
        <taxon>Peronosporaceae</taxon>
        <taxon>Phytophthora</taxon>
    </lineage>
</organism>
<keyword evidence="2" id="KW-1185">Reference proteome</keyword>
<keyword evidence="1" id="KW-0548">Nucleotidyltransferase</keyword>
<evidence type="ECO:0000313" key="2">
    <source>
        <dbReference type="Proteomes" id="UP000198211"/>
    </source>
</evidence>
<evidence type="ECO:0000313" key="1">
    <source>
        <dbReference type="EMBL" id="OWY95471.1"/>
    </source>
</evidence>